<dbReference type="AlphaFoldDB" id="A0A6A6NKN9"/>
<reference evidence="3 4" key="1">
    <citation type="journal article" date="2020" name="Mol. Plant">
        <title>The Chromosome-Based Rubber Tree Genome Provides New Insights into Spurge Genome Evolution and Rubber Biosynthesis.</title>
        <authorList>
            <person name="Liu J."/>
            <person name="Shi C."/>
            <person name="Shi C.C."/>
            <person name="Li W."/>
            <person name="Zhang Q.J."/>
            <person name="Zhang Y."/>
            <person name="Li K."/>
            <person name="Lu H.F."/>
            <person name="Shi C."/>
            <person name="Zhu S.T."/>
            <person name="Xiao Z.Y."/>
            <person name="Nan H."/>
            <person name="Yue Y."/>
            <person name="Zhu X.G."/>
            <person name="Wu Y."/>
            <person name="Hong X.N."/>
            <person name="Fan G.Y."/>
            <person name="Tong Y."/>
            <person name="Zhang D."/>
            <person name="Mao C.L."/>
            <person name="Liu Y.L."/>
            <person name="Hao S.J."/>
            <person name="Liu W.Q."/>
            <person name="Lv M.Q."/>
            <person name="Zhang H.B."/>
            <person name="Liu Y."/>
            <person name="Hu-Tang G.R."/>
            <person name="Wang J.P."/>
            <person name="Wang J.H."/>
            <person name="Sun Y.H."/>
            <person name="Ni S.B."/>
            <person name="Chen W.B."/>
            <person name="Zhang X.C."/>
            <person name="Jiao Y.N."/>
            <person name="Eichler E.E."/>
            <person name="Li G.H."/>
            <person name="Liu X."/>
            <person name="Gao L.Z."/>
        </authorList>
    </citation>
    <scope>NUCLEOTIDE SEQUENCE [LARGE SCALE GENOMIC DNA]</scope>
    <source>
        <strain evidence="4">cv. GT1</strain>
        <tissue evidence="3">Leaf</tissue>
    </source>
</reference>
<dbReference type="InterPro" id="IPR021827">
    <property type="entry name" value="Nup186/Nup192/Nup205"/>
</dbReference>
<dbReference type="PANTHER" id="PTHR31344">
    <property type="entry name" value="NUCLEAR PORE COMPLEX PROTEIN NUP205"/>
    <property type="match status" value="1"/>
</dbReference>
<dbReference type="GO" id="GO:0005643">
    <property type="term" value="C:nuclear pore"/>
    <property type="evidence" value="ECO:0007669"/>
    <property type="project" value="InterPro"/>
</dbReference>
<feature type="region of interest" description="Disordered" evidence="2">
    <location>
        <begin position="261"/>
        <end position="280"/>
    </location>
</feature>
<keyword evidence="4" id="KW-1185">Reference proteome</keyword>
<evidence type="ECO:0000256" key="1">
    <source>
        <dbReference type="SAM" id="Coils"/>
    </source>
</evidence>
<feature type="coiled-coil region" evidence="1">
    <location>
        <begin position="121"/>
        <end position="148"/>
    </location>
</feature>
<dbReference type="PANTHER" id="PTHR31344:SF13">
    <property type="entry name" value="EEIG1_EHBP1 PROTEIN AMINO-TERMINAL DOMAIN PROTEIN"/>
    <property type="match status" value="1"/>
</dbReference>
<feature type="compositionally biased region" description="Basic and acidic residues" evidence="2">
    <location>
        <begin position="271"/>
        <end position="280"/>
    </location>
</feature>
<dbReference type="Proteomes" id="UP000467840">
    <property type="component" value="Chromosome 5"/>
</dbReference>
<comment type="caution">
    <text evidence="3">The sequence shown here is derived from an EMBL/GenBank/DDBJ whole genome shotgun (WGS) entry which is preliminary data.</text>
</comment>
<protein>
    <submittedName>
        <fullName evidence="3">Uncharacterized protein</fullName>
    </submittedName>
</protein>
<dbReference type="EMBL" id="JAAGAX010000001">
    <property type="protein sequence ID" value="KAF2325755.1"/>
    <property type="molecule type" value="Genomic_DNA"/>
</dbReference>
<gene>
    <name evidence="3" type="ORF">GH714_035796</name>
</gene>
<sequence length="440" mass="49411">MEDKLKKNEDSRQEEDLMVLKNHSLEEEQSVGRLPQEPMKRQVNLRSNTLASNRMSNAVQGNTRRDKLKRLKSVQQQFHVAESDEPFNNIEFVKTANKIGVPENFHKGDLNYISSEKQKTTNHHSDNKVQLKSEVEMLEKELSEAAAEEVGLYPAVVRHGNSTNKVQLIEKAREIDAPGDIHKVDESCALSEREQTESSFSGLKVELESKVEMLKEELMEAAVLEVNFLVVKFNCAESNCKSVVEKLQLVSALSIIENGGQKGSCEASPYEDEKIDKSKGSDEWEESQTFIVALERVEAWIFSRIVESVWWQTLTPHMQPTAVKGSNSKKTYARRYGLGNQEQGNFAIDLWKKAFKDACERLCPIRSGGHECGCLPVLARLVMEQLVHRLDVAMFNAILRESADDMPTDPVSDPISDPKVLPIPAGKSSFGAGTTEKCCE</sequence>
<feature type="compositionally biased region" description="Basic and acidic residues" evidence="2">
    <location>
        <begin position="1"/>
        <end position="15"/>
    </location>
</feature>
<proteinExistence type="predicted"/>
<evidence type="ECO:0000313" key="3">
    <source>
        <dbReference type="EMBL" id="KAF2325755.1"/>
    </source>
</evidence>
<evidence type="ECO:0000256" key="2">
    <source>
        <dbReference type="SAM" id="MobiDB-lite"/>
    </source>
</evidence>
<feature type="region of interest" description="Disordered" evidence="2">
    <location>
        <begin position="1"/>
        <end position="36"/>
    </location>
</feature>
<evidence type="ECO:0000313" key="4">
    <source>
        <dbReference type="Proteomes" id="UP000467840"/>
    </source>
</evidence>
<accession>A0A6A6NKN9</accession>
<name>A0A6A6NKN9_HEVBR</name>
<keyword evidence="1" id="KW-0175">Coiled coil</keyword>
<organism evidence="3 4">
    <name type="scientific">Hevea brasiliensis</name>
    <name type="common">Para rubber tree</name>
    <name type="synonym">Siphonia brasiliensis</name>
    <dbReference type="NCBI Taxonomy" id="3981"/>
    <lineage>
        <taxon>Eukaryota</taxon>
        <taxon>Viridiplantae</taxon>
        <taxon>Streptophyta</taxon>
        <taxon>Embryophyta</taxon>
        <taxon>Tracheophyta</taxon>
        <taxon>Spermatophyta</taxon>
        <taxon>Magnoliopsida</taxon>
        <taxon>eudicotyledons</taxon>
        <taxon>Gunneridae</taxon>
        <taxon>Pentapetalae</taxon>
        <taxon>rosids</taxon>
        <taxon>fabids</taxon>
        <taxon>Malpighiales</taxon>
        <taxon>Euphorbiaceae</taxon>
        <taxon>Crotonoideae</taxon>
        <taxon>Micrandreae</taxon>
        <taxon>Hevea</taxon>
    </lineage>
</organism>